<feature type="transmembrane region" description="Helical" evidence="6">
    <location>
        <begin position="359"/>
        <end position="382"/>
    </location>
</feature>
<reference evidence="9" key="1">
    <citation type="submission" date="2023-07" db="EMBL/GenBank/DDBJ databases">
        <title>30 novel species of actinomycetes from the DSMZ collection.</title>
        <authorList>
            <person name="Nouioui I."/>
        </authorList>
    </citation>
    <scope>NUCLEOTIDE SEQUENCE [LARGE SCALE GENOMIC DNA]</scope>
    <source>
        <strain evidence="9">DSM 44917</strain>
    </source>
</reference>
<feature type="transmembrane region" description="Helical" evidence="6">
    <location>
        <begin position="46"/>
        <end position="67"/>
    </location>
</feature>
<evidence type="ECO:0000256" key="6">
    <source>
        <dbReference type="SAM" id="Phobius"/>
    </source>
</evidence>
<keyword evidence="9" id="KW-1185">Reference proteome</keyword>
<evidence type="ECO:0000256" key="4">
    <source>
        <dbReference type="ARBA" id="ARBA00023136"/>
    </source>
</evidence>
<feature type="transmembrane region" description="Helical" evidence="6">
    <location>
        <begin position="99"/>
        <end position="120"/>
    </location>
</feature>
<feature type="transmembrane region" description="Helical" evidence="6">
    <location>
        <begin position="275"/>
        <end position="292"/>
    </location>
</feature>
<evidence type="ECO:0000256" key="5">
    <source>
        <dbReference type="SAM" id="MobiDB-lite"/>
    </source>
</evidence>
<feature type="region of interest" description="Disordered" evidence="5">
    <location>
        <begin position="387"/>
        <end position="418"/>
    </location>
</feature>
<dbReference type="SUPFAM" id="SSF103473">
    <property type="entry name" value="MFS general substrate transporter"/>
    <property type="match status" value="1"/>
</dbReference>
<feature type="transmembrane region" description="Helical" evidence="6">
    <location>
        <begin position="132"/>
        <end position="151"/>
    </location>
</feature>
<keyword evidence="4 6" id="KW-0472">Membrane</keyword>
<keyword evidence="3 6" id="KW-1133">Transmembrane helix</keyword>
<dbReference type="InterPro" id="IPR011701">
    <property type="entry name" value="MFS"/>
</dbReference>
<dbReference type="PANTHER" id="PTHR42910">
    <property type="entry name" value="TRANSPORTER SCO4007-RELATED"/>
    <property type="match status" value="1"/>
</dbReference>
<dbReference type="Gene3D" id="1.20.1250.20">
    <property type="entry name" value="MFS general substrate transporter like domains"/>
    <property type="match status" value="1"/>
</dbReference>
<dbReference type="RefSeq" id="WP_311632560.1">
    <property type="nucleotide sequence ID" value="NZ_JAVREN010000041.1"/>
</dbReference>
<feature type="transmembrane region" description="Helical" evidence="6">
    <location>
        <begin position="298"/>
        <end position="318"/>
    </location>
</feature>
<feature type="transmembrane region" description="Helical" evidence="6">
    <location>
        <begin position="74"/>
        <end position="93"/>
    </location>
</feature>
<dbReference type="InterPro" id="IPR036259">
    <property type="entry name" value="MFS_trans_sf"/>
</dbReference>
<evidence type="ECO:0000256" key="2">
    <source>
        <dbReference type="ARBA" id="ARBA00022692"/>
    </source>
</evidence>
<proteinExistence type="predicted"/>
<dbReference type="CDD" id="cd17324">
    <property type="entry name" value="MFS_NepI_like"/>
    <property type="match status" value="1"/>
</dbReference>
<dbReference type="Pfam" id="PF07690">
    <property type="entry name" value="MFS_1"/>
    <property type="match status" value="2"/>
</dbReference>
<dbReference type="Proteomes" id="UP001183388">
    <property type="component" value="Unassembled WGS sequence"/>
</dbReference>
<protein>
    <submittedName>
        <fullName evidence="8">MFS transporter</fullName>
    </submittedName>
</protein>
<evidence type="ECO:0000256" key="3">
    <source>
        <dbReference type="ARBA" id="ARBA00022989"/>
    </source>
</evidence>
<feature type="transmembrane region" description="Helical" evidence="6">
    <location>
        <begin position="330"/>
        <end position="353"/>
    </location>
</feature>
<name>A0ABU2LDC8_9ACTN</name>
<comment type="caution">
    <text evidence="8">The sequence shown here is derived from an EMBL/GenBank/DDBJ whole genome shotgun (WGS) entry which is preliminary data.</text>
</comment>
<evidence type="ECO:0000256" key="1">
    <source>
        <dbReference type="ARBA" id="ARBA00004651"/>
    </source>
</evidence>
<feature type="domain" description="Major facilitator superfamily (MFS) profile" evidence="7">
    <location>
        <begin position="6"/>
        <end position="388"/>
    </location>
</feature>
<dbReference type="EMBL" id="JAVREN010000041">
    <property type="protein sequence ID" value="MDT0309594.1"/>
    <property type="molecule type" value="Genomic_DNA"/>
</dbReference>
<feature type="transmembrane region" description="Helical" evidence="6">
    <location>
        <begin position="163"/>
        <end position="182"/>
    </location>
</feature>
<comment type="subcellular location">
    <subcellularLocation>
        <location evidence="1">Cell membrane</location>
        <topology evidence="1">Multi-pass membrane protein</topology>
    </subcellularLocation>
</comment>
<sequence>MQETPSRRFVWLLTLACGLTVANLYYTQPLLHAISESFGVSEASTGAIVTATQLGYAVALVLIVPLGDIVRRRPLVCGLLIADAAALALSAAAPNVTVLLIAATVVGVTSVVVQVLVPFAAGVAPDESRNRVIGMLLSGMLLGVLLSRTFAGLVSQALSWRAVYALAGVFMLLAAAVLYRLLGDRAPDLKLTYRKQMRAIVSVAAAEPVLRRRAFIGACIYAAFNCFWTTAAFLLAGDPYDFDQGAIGVFGLVGVAGALTTNLAGRYLTAARQSMLSGLMLSALVLSFLALGGGGTSLFLLIIGVLVMDAAVQGVHLLNQSVIYALSPKARARLTAVYMTSYFIGGALGSAIGSAAYNAAGWGGACAAGGGLSLLALAVWALRSRGTAEGPRHPEPAAPVAGSGTPAVPAGNSETLQR</sequence>
<evidence type="ECO:0000313" key="9">
    <source>
        <dbReference type="Proteomes" id="UP001183388"/>
    </source>
</evidence>
<feature type="transmembrane region" description="Helical" evidence="6">
    <location>
        <begin position="9"/>
        <end position="26"/>
    </location>
</feature>
<accession>A0ABU2LDC8</accession>
<dbReference type="PROSITE" id="PS50850">
    <property type="entry name" value="MFS"/>
    <property type="match status" value="1"/>
</dbReference>
<keyword evidence="2 6" id="KW-0812">Transmembrane</keyword>
<evidence type="ECO:0000259" key="7">
    <source>
        <dbReference type="PROSITE" id="PS50850"/>
    </source>
</evidence>
<dbReference type="InterPro" id="IPR020846">
    <property type="entry name" value="MFS_dom"/>
</dbReference>
<gene>
    <name evidence="8" type="ORF">RM780_21915</name>
</gene>
<feature type="transmembrane region" description="Helical" evidence="6">
    <location>
        <begin position="247"/>
        <end position="268"/>
    </location>
</feature>
<dbReference type="PANTHER" id="PTHR42910:SF1">
    <property type="entry name" value="MAJOR FACILITATOR SUPERFAMILY (MFS) PROFILE DOMAIN-CONTAINING PROTEIN"/>
    <property type="match status" value="1"/>
</dbReference>
<feature type="transmembrane region" description="Helical" evidence="6">
    <location>
        <begin position="214"/>
        <end position="235"/>
    </location>
</feature>
<organism evidence="8 9">
    <name type="scientific">Streptomyces boetiae</name>
    <dbReference type="NCBI Taxonomy" id="3075541"/>
    <lineage>
        <taxon>Bacteria</taxon>
        <taxon>Bacillati</taxon>
        <taxon>Actinomycetota</taxon>
        <taxon>Actinomycetes</taxon>
        <taxon>Kitasatosporales</taxon>
        <taxon>Streptomycetaceae</taxon>
        <taxon>Streptomyces</taxon>
    </lineage>
</organism>
<evidence type="ECO:0000313" key="8">
    <source>
        <dbReference type="EMBL" id="MDT0309594.1"/>
    </source>
</evidence>